<comment type="caution">
    <text evidence="2">The sequence shown here is derived from an EMBL/GenBank/DDBJ whole genome shotgun (WGS) entry which is preliminary data.</text>
</comment>
<evidence type="ECO:0000256" key="1">
    <source>
        <dbReference type="ARBA" id="ARBA00009981"/>
    </source>
</evidence>
<dbReference type="InterPro" id="IPR036165">
    <property type="entry name" value="YefM-like_sf"/>
</dbReference>
<dbReference type="SUPFAM" id="SSF143120">
    <property type="entry name" value="YefM-like"/>
    <property type="match status" value="1"/>
</dbReference>
<proteinExistence type="inferred from homology"/>
<organism evidence="2 3">
    <name type="scientific">Ramlibacter albus</name>
    <dbReference type="NCBI Taxonomy" id="2079448"/>
    <lineage>
        <taxon>Bacteria</taxon>
        <taxon>Pseudomonadati</taxon>
        <taxon>Pseudomonadota</taxon>
        <taxon>Betaproteobacteria</taxon>
        <taxon>Burkholderiales</taxon>
        <taxon>Comamonadaceae</taxon>
        <taxon>Ramlibacter</taxon>
    </lineage>
</organism>
<accession>A0A923S3U9</accession>
<reference evidence="2" key="1">
    <citation type="submission" date="2020-08" db="EMBL/GenBank/DDBJ databases">
        <title>Ramlibacter sp. GTP1 16S ribosomal RNA gene genome sequencing and assembly.</title>
        <authorList>
            <person name="Kang M."/>
        </authorList>
    </citation>
    <scope>NUCLEOTIDE SEQUENCE</scope>
    <source>
        <strain evidence="2">GTP1</strain>
    </source>
</reference>
<gene>
    <name evidence="2" type="ORF">H8R02_20240</name>
</gene>
<name>A0A923S3U9_9BURK</name>
<dbReference type="RefSeq" id="WP_187083303.1">
    <property type="nucleotide sequence ID" value="NZ_JACORU010000008.1"/>
</dbReference>
<dbReference type="AlphaFoldDB" id="A0A923S3U9"/>
<dbReference type="EMBL" id="JACORU010000008">
    <property type="protein sequence ID" value="MBC5766806.1"/>
    <property type="molecule type" value="Genomic_DNA"/>
</dbReference>
<sequence>MEHVEASEVKQNFGAVLARAARGPLAVRRHRKVVAALVPPDWLERGAQLDERRAARLAQKQVEQERLVRHYQVSVTLLSASAAAQSKMLRDARAEVDRWEALALCSTDYIERWREWLALPVKALVQQMCSDADGWGTAMRQNSPFTMFAA</sequence>
<keyword evidence="3" id="KW-1185">Reference proteome</keyword>
<protein>
    <submittedName>
        <fullName evidence="2">Type II toxin-antitoxin system Phd/YefM family antitoxin</fullName>
    </submittedName>
</protein>
<dbReference type="Proteomes" id="UP000596827">
    <property type="component" value="Unassembled WGS sequence"/>
</dbReference>
<evidence type="ECO:0000313" key="2">
    <source>
        <dbReference type="EMBL" id="MBC5766806.1"/>
    </source>
</evidence>
<evidence type="ECO:0000313" key="3">
    <source>
        <dbReference type="Proteomes" id="UP000596827"/>
    </source>
</evidence>
<comment type="similarity">
    <text evidence="1">Belongs to the phD/YefM antitoxin family.</text>
</comment>